<comment type="caution">
    <text evidence="19">The sequence shown here is derived from an EMBL/GenBank/DDBJ whole genome shotgun (WGS) entry which is preliminary data.</text>
</comment>
<dbReference type="PROSITE" id="PS51221">
    <property type="entry name" value="TTL"/>
    <property type="match status" value="1"/>
</dbReference>
<feature type="compositionally biased region" description="Acidic residues" evidence="17">
    <location>
        <begin position="1723"/>
        <end position="1746"/>
    </location>
</feature>
<evidence type="ECO:0000256" key="5">
    <source>
        <dbReference type="ARBA" id="ARBA00022527"/>
    </source>
</evidence>
<dbReference type="EMBL" id="BAAFJT010000006">
    <property type="protein sequence ID" value="GAB0191469.1"/>
    <property type="molecule type" value="Genomic_DNA"/>
</dbReference>
<feature type="binding site" evidence="16">
    <location>
        <position position="33"/>
    </location>
    <ligand>
        <name>ATP</name>
        <dbReference type="ChEBI" id="CHEBI:30616"/>
    </ligand>
</feature>
<dbReference type="GO" id="GO:0005874">
    <property type="term" value="C:microtubule"/>
    <property type="evidence" value="ECO:0007669"/>
    <property type="project" value="UniProtKB-KW"/>
</dbReference>
<dbReference type="InterPro" id="IPR011989">
    <property type="entry name" value="ARM-like"/>
</dbReference>
<feature type="compositionally biased region" description="Polar residues" evidence="17">
    <location>
        <begin position="2162"/>
        <end position="2173"/>
    </location>
</feature>
<dbReference type="PANTHER" id="PTHR22983:SF6">
    <property type="entry name" value="SERINE_THREONINE-PROTEIN KINASE 36"/>
    <property type="match status" value="1"/>
</dbReference>
<evidence type="ECO:0000256" key="9">
    <source>
        <dbReference type="ARBA" id="ARBA00022741"/>
    </source>
</evidence>
<evidence type="ECO:0000256" key="1">
    <source>
        <dbReference type="ARBA" id="ARBA00004245"/>
    </source>
</evidence>
<comment type="catalytic activity">
    <reaction evidence="13">
        <text>L-threonyl-[protein] + ATP = O-phospho-L-threonyl-[protein] + ADP + H(+)</text>
        <dbReference type="Rhea" id="RHEA:46608"/>
        <dbReference type="Rhea" id="RHEA-COMP:11060"/>
        <dbReference type="Rhea" id="RHEA-COMP:11605"/>
        <dbReference type="ChEBI" id="CHEBI:15378"/>
        <dbReference type="ChEBI" id="CHEBI:30013"/>
        <dbReference type="ChEBI" id="CHEBI:30616"/>
        <dbReference type="ChEBI" id="CHEBI:61977"/>
        <dbReference type="ChEBI" id="CHEBI:456216"/>
        <dbReference type="EC" id="2.7.11.1"/>
    </reaction>
</comment>
<gene>
    <name evidence="19" type="ORF">GRJ2_001612200</name>
</gene>
<dbReference type="PROSITE" id="PS00108">
    <property type="entry name" value="PROTEIN_KINASE_ST"/>
    <property type="match status" value="1"/>
</dbReference>
<feature type="region of interest" description="Disordered" evidence="17">
    <location>
        <begin position="2160"/>
        <end position="2181"/>
    </location>
</feature>
<evidence type="ECO:0000256" key="8">
    <source>
        <dbReference type="ARBA" id="ARBA00022701"/>
    </source>
</evidence>
<dbReference type="SUPFAM" id="SSF48371">
    <property type="entry name" value="ARM repeat"/>
    <property type="match status" value="2"/>
</dbReference>
<dbReference type="SUPFAM" id="SSF56112">
    <property type="entry name" value="Protein kinase-like (PK-like)"/>
    <property type="match status" value="1"/>
</dbReference>
<comment type="subcellular location">
    <subcellularLocation>
        <location evidence="1">Cytoplasm</location>
        <location evidence="1">Cytoskeleton</location>
    </subcellularLocation>
</comment>
<dbReference type="Gene3D" id="3.30.470.20">
    <property type="entry name" value="ATP-grasp fold, B domain"/>
    <property type="match status" value="1"/>
</dbReference>
<dbReference type="InterPro" id="IPR016024">
    <property type="entry name" value="ARM-type_fold"/>
</dbReference>
<dbReference type="CDD" id="cd14002">
    <property type="entry name" value="STKc_STK36"/>
    <property type="match status" value="1"/>
</dbReference>
<keyword evidence="20" id="KW-1185">Reference proteome</keyword>
<comment type="similarity">
    <text evidence="2">Belongs to the tubulin--tyrosine ligase family.</text>
</comment>
<dbReference type="SUPFAM" id="SSF56059">
    <property type="entry name" value="Glutathione synthetase ATP-binding domain-like"/>
    <property type="match status" value="1"/>
</dbReference>
<dbReference type="PANTHER" id="PTHR22983">
    <property type="entry name" value="PROTEIN KINASE RELATED"/>
    <property type="match status" value="1"/>
</dbReference>
<evidence type="ECO:0000256" key="15">
    <source>
        <dbReference type="ARBA" id="ARBA00075375"/>
    </source>
</evidence>
<dbReference type="Proteomes" id="UP001623348">
    <property type="component" value="Unassembled WGS sequence"/>
</dbReference>
<dbReference type="Gene3D" id="1.10.510.10">
    <property type="entry name" value="Transferase(Phosphotransferase) domain 1"/>
    <property type="match status" value="1"/>
</dbReference>
<organism evidence="19 20">
    <name type="scientific">Grus japonensis</name>
    <name type="common">Japanese crane</name>
    <name type="synonym">Red-crowned crane</name>
    <dbReference type="NCBI Taxonomy" id="30415"/>
    <lineage>
        <taxon>Eukaryota</taxon>
        <taxon>Metazoa</taxon>
        <taxon>Chordata</taxon>
        <taxon>Craniata</taxon>
        <taxon>Vertebrata</taxon>
        <taxon>Euteleostomi</taxon>
        <taxon>Archelosauria</taxon>
        <taxon>Archosauria</taxon>
        <taxon>Dinosauria</taxon>
        <taxon>Saurischia</taxon>
        <taxon>Theropoda</taxon>
        <taxon>Coelurosauria</taxon>
        <taxon>Aves</taxon>
        <taxon>Neognathae</taxon>
        <taxon>Neoaves</taxon>
        <taxon>Gruiformes</taxon>
        <taxon>Gruidae</taxon>
        <taxon>Grus</taxon>
    </lineage>
</organism>
<accession>A0ABC9X365</accession>
<evidence type="ECO:0000313" key="19">
    <source>
        <dbReference type="EMBL" id="GAB0191469.1"/>
    </source>
</evidence>
<keyword evidence="8" id="KW-0493">Microtubule</keyword>
<dbReference type="InterPro" id="IPR004344">
    <property type="entry name" value="TTL/TTLL_fam"/>
</dbReference>
<keyword evidence="12" id="KW-0206">Cytoskeleton</keyword>
<keyword evidence="7" id="KW-0808">Transferase</keyword>
<dbReference type="GO" id="GO:0016874">
    <property type="term" value="F:ligase activity"/>
    <property type="evidence" value="ECO:0007669"/>
    <property type="project" value="UniProtKB-KW"/>
</dbReference>
<evidence type="ECO:0000256" key="14">
    <source>
        <dbReference type="ARBA" id="ARBA00048679"/>
    </source>
</evidence>
<dbReference type="FunFam" id="3.30.200.20:FF:000042">
    <property type="entry name" value="Aurora kinase A"/>
    <property type="match status" value="1"/>
</dbReference>
<protein>
    <recommendedName>
        <fullName evidence="3">non-specific serine/threonine protein kinase</fullName>
        <ecNumber evidence="3">2.7.11.1</ecNumber>
    </recommendedName>
    <alternativeName>
        <fullName evidence="15">Fused homolog</fullName>
    </alternativeName>
</protein>
<dbReference type="InterPro" id="IPR008271">
    <property type="entry name" value="Ser/Thr_kinase_AS"/>
</dbReference>
<name>A0ABC9X365_GRUJA</name>
<dbReference type="FunFam" id="1.10.510.10:FF:000292">
    <property type="entry name" value="Serine/threonine-protein kinase 36"/>
    <property type="match status" value="1"/>
</dbReference>
<dbReference type="Pfam" id="PF03133">
    <property type="entry name" value="TTL"/>
    <property type="match status" value="1"/>
</dbReference>
<evidence type="ECO:0000256" key="16">
    <source>
        <dbReference type="PROSITE-ProRule" id="PRU10141"/>
    </source>
</evidence>
<evidence type="ECO:0000256" key="3">
    <source>
        <dbReference type="ARBA" id="ARBA00012513"/>
    </source>
</evidence>
<evidence type="ECO:0000256" key="7">
    <source>
        <dbReference type="ARBA" id="ARBA00022679"/>
    </source>
</evidence>
<dbReference type="InterPro" id="IPR017441">
    <property type="entry name" value="Protein_kinase_ATP_BS"/>
</dbReference>
<sequence length="2372" mass="261804">MEKYHVLEMIGEGSFGRVYKGRRKHSAQVVALKFIPKVGRSEKELKNLQREIEIMRGLHHPNIIQMLDSFETDKEVVVVTDYAEGELFQILEDDGSLPEDQVQTIAAQLVSALYYLHSHRILHRDMKPQNILLGKDGVVKLCDFGFARAMSIHTMVLTSIKGTPLYMSPELVEEQPYDHTADLWSVGCILYELFVGTPPFYTSSIFQLVSLIVKDPVKWPVAISPAFKSFLQGLLMKDPRQRLSWPELLSHPFIAGQVTVIDDTEEHGISNPFTTKLSPELQALKEQQAHSMAPRSGQSRILRKARQKMVEEAQKKGQRKAGDASMKDSGKGCPGHRPRAAPGKAALGEGAPPASSKKNTSVLQGKSSMADWELEEPPPNPREHSITRDYEREFPGAGAPPQPGAGRAEPRGRRSIETVDLESEELESDEEWQHLIEATEPSAMQLSTPLSLLRDPTFRHRVQARLADSAQQVLEGMLEGASHLRPVLRVVGNLLATRCDSELLDHFCQELNVPVSLLCLAKQILESGSTKQQPWCIMVLTDLLMVTTVYFSSECSLEESDSGQKDSLQVFRESAGCFLALLPELLAEPADSEMRLCQQSLLCFTLLCESLDATYPSVSAPFYASLREEQQPLLNRLLQGSISEQPAQRGTAMEAKSAQDQSTRVADLFTAALAAACSIPLERNGCREAKQQVAQEVAEKLMEGENQDLGRLLGRLEHPSCSLNVLKILYAGCHASPSLCQHLGRSQRLWDSLMQLSKGEVPMAEVAQGAACEASLYLLALLTLQLQASPPRLEEVVTLAVDLITRSPVVSLVGAAAFLLTQLSQHGVALELGGEEILPVVTNALTVPAELQLPLPMGAGLYDGLFFLLLKLLTQEDVAVEGFATSDLWSIMWHCVAVVLRVGSDRAALEGDSPGAGHPTAEPDWNLLSPQGTLLFLSLALFVFTHESHQCLPQFTQSHGVLLVTLKSLLSPRLLACLAQTQAGEDGDPQLVPAVVIQACQLLCFPFALDVDEDILALVMEAVRDTQIPAQLLQVCSRHLSLSYTELPMSLLCHLVVSDEQVIDQMVREAVTSEHVVAFLTSALFSDSLTLTTDLLSLLTHVARTCPEHLPFLQRILRGSDAADQPLTCLLGHQQHLIRAKTCNLLGNLLRHGHGFPQALQSQPGLLESLLACLADREESVRKAASFAVGNAAYHESSPAATLGRAVPGLTRLLSDAQARTRCNAALALGNLGRRSAELGDLLIESRAPHVLLEVACRDPWESVREGALVALRALSQHPGIQQVLLSLRATDKLAVLVSSDSQLAAGGSPRPSSARHCEKLLRLLTPLRSTCGTWPVKVPPSPPVLLDVQQLLCQAILAERTGAGLQADIRGGCAGTQESLAGQQLSLRTYNSYGILCGTSPPHAASGWDADDLMTAMGLNVCVQYCQSLLETKVSCERPALPLTRSQETLVEPNSSSAKVPLLQSLEIKKVKNTHSFPATSWPCSRDDGNCSPSSLVNGAVKSSDLVLEQTTVPSLTLVPSGAILRKDQCSQEDAERRAHSLKVKEPESSFRDAVQQLAGQTATCNGFGHEVESSGLMNVGSLSNWNSRWGQHIIAQLTPKETIAPLNLEVGSHRLNGNSSLIGTDGAVVCTKRISVHLLASRAGSPDCKADCQLVSMLSPHSRDRVARAEPPHLAAISEVATQISTIQLEKEEKCSQAVLPEKFNVTAEQLPLEPSHPQDEAEEELPDGLDESCSQEEDEDSDLDASSVAGMSSSGSVALVSRNCIECLAQPTEAQEKVLKPALVCSLFPNVPPTIYFSTRDERVEKLPWEQRKLLRWKMCTVTPNIVKQTVGRSHFRVSKKSNDWLGCWGHHMKSPSFRAIREHQKLNHFPGSFQIGRKDRLWRNLLKMQARCGKKEFNFFPQSFILPQDIKLLRKAWEEGASRQKWIVKPPASARGIGIQVIHKWSQLPKRRPLLVQRYLHKPYLIGGKKFDLRIYVYVTCYDPLRVYLFKDGLVRFASCKYSSSMKSLSNKFVHLTNYSVNKKNTEYKSNSDETACQGHKWALKALWSYLTQKGVNSEAIWEKIKDIVIKTIIASEPYVNSLVKMYVRRPYCCHELFGFDIMLDENLKPWILEVNISPSLHSNSPLDVSIKGQMIRDLLNLAGFILPSMDNMVSRPQMRSDSSCSLGSASKEKPKPASEHFIAEKMKKAYYLTQKIPDQDFYSSVLDILTPDDVRILVETEDEYSRRGQFERVFPTHISMRYLRFFEQPRYFNILVTQWELKYYLNKHKGLELLKNWCVKGYHTGAGTDLAQTWSLPKSFFLQKSSVQSNGFSKLELGRLGTLLPSAGEDLTRCLEPSPTQSLPLNKCTGGANQKPAGCLSDTTLVM</sequence>
<evidence type="ECO:0000256" key="2">
    <source>
        <dbReference type="ARBA" id="ARBA00006820"/>
    </source>
</evidence>
<feature type="compositionally biased region" description="Basic and acidic residues" evidence="17">
    <location>
        <begin position="308"/>
        <end position="330"/>
    </location>
</feature>
<keyword evidence="4" id="KW-0963">Cytoplasm</keyword>
<keyword evidence="5" id="KW-0723">Serine/threonine-protein kinase</keyword>
<dbReference type="InterPro" id="IPR011009">
    <property type="entry name" value="Kinase-like_dom_sf"/>
</dbReference>
<dbReference type="GO" id="GO:0005524">
    <property type="term" value="F:ATP binding"/>
    <property type="evidence" value="ECO:0007669"/>
    <property type="project" value="UniProtKB-UniRule"/>
</dbReference>
<evidence type="ECO:0000256" key="13">
    <source>
        <dbReference type="ARBA" id="ARBA00047899"/>
    </source>
</evidence>
<evidence type="ECO:0000313" key="20">
    <source>
        <dbReference type="Proteomes" id="UP001623348"/>
    </source>
</evidence>
<evidence type="ECO:0000256" key="6">
    <source>
        <dbReference type="ARBA" id="ARBA00022598"/>
    </source>
</evidence>
<evidence type="ECO:0000256" key="12">
    <source>
        <dbReference type="ARBA" id="ARBA00023212"/>
    </source>
</evidence>
<evidence type="ECO:0000256" key="4">
    <source>
        <dbReference type="ARBA" id="ARBA00022490"/>
    </source>
</evidence>
<dbReference type="SMART" id="SM00220">
    <property type="entry name" value="S_TKc"/>
    <property type="match status" value="1"/>
</dbReference>
<keyword evidence="6" id="KW-0436">Ligase</keyword>
<dbReference type="GO" id="GO:0005737">
    <property type="term" value="C:cytoplasm"/>
    <property type="evidence" value="ECO:0007669"/>
    <property type="project" value="UniProtKB-ARBA"/>
</dbReference>
<proteinExistence type="inferred from homology"/>
<evidence type="ECO:0000256" key="10">
    <source>
        <dbReference type="ARBA" id="ARBA00022777"/>
    </source>
</evidence>
<feature type="compositionally biased region" description="Basic and acidic residues" evidence="17">
    <location>
        <begin position="381"/>
        <end position="394"/>
    </location>
</feature>
<evidence type="ECO:0000259" key="18">
    <source>
        <dbReference type="PROSITE" id="PS50011"/>
    </source>
</evidence>
<reference evidence="19 20" key="1">
    <citation type="submission" date="2024-06" db="EMBL/GenBank/DDBJ databases">
        <title>The draft genome of Grus japonensis, version 3.</title>
        <authorList>
            <person name="Nabeshima K."/>
            <person name="Suzuki S."/>
            <person name="Onuma M."/>
        </authorList>
    </citation>
    <scope>NUCLEOTIDE SEQUENCE [LARGE SCALE GENOMIC DNA]</scope>
    <source>
        <strain evidence="19 20">451A</strain>
    </source>
</reference>
<keyword evidence="9 16" id="KW-0547">Nucleotide-binding</keyword>
<comment type="catalytic activity">
    <reaction evidence="14">
        <text>L-seryl-[protein] + ATP = O-phospho-L-seryl-[protein] + ADP + H(+)</text>
        <dbReference type="Rhea" id="RHEA:17989"/>
        <dbReference type="Rhea" id="RHEA-COMP:9863"/>
        <dbReference type="Rhea" id="RHEA-COMP:11604"/>
        <dbReference type="ChEBI" id="CHEBI:15378"/>
        <dbReference type="ChEBI" id="CHEBI:29999"/>
        <dbReference type="ChEBI" id="CHEBI:30616"/>
        <dbReference type="ChEBI" id="CHEBI:83421"/>
        <dbReference type="ChEBI" id="CHEBI:456216"/>
        <dbReference type="EC" id="2.7.11.1"/>
    </reaction>
</comment>
<evidence type="ECO:0000256" key="17">
    <source>
        <dbReference type="SAM" id="MobiDB-lite"/>
    </source>
</evidence>
<keyword evidence="11 16" id="KW-0067">ATP-binding</keyword>
<feature type="compositionally biased region" description="Polar residues" evidence="17">
    <location>
        <begin position="356"/>
        <end position="367"/>
    </location>
</feature>
<dbReference type="Gene3D" id="1.25.10.10">
    <property type="entry name" value="Leucine-rich Repeat Variant"/>
    <property type="match status" value="2"/>
</dbReference>
<feature type="domain" description="Protein kinase" evidence="18">
    <location>
        <begin position="4"/>
        <end position="254"/>
    </location>
</feature>
<dbReference type="Pfam" id="PF00069">
    <property type="entry name" value="Pkinase"/>
    <property type="match status" value="1"/>
</dbReference>
<feature type="region of interest" description="Disordered" evidence="17">
    <location>
        <begin position="1712"/>
        <end position="1753"/>
    </location>
</feature>
<dbReference type="EC" id="2.7.11.1" evidence="3"/>
<feature type="region of interest" description="Disordered" evidence="17">
    <location>
        <begin position="286"/>
        <end position="413"/>
    </location>
</feature>
<dbReference type="FunFam" id="3.30.470.20:FF:000009">
    <property type="entry name" value="tubulin polyglutamylase TTLL5 isoform X1"/>
    <property type="match status" value="1"/>
</dbReference>
<dbReference type="PROSITE" id="PS00107">
    <property type="entry name" value="PROTEIN_KINASE_ATP"/>
    <property type="match status" value="1"/>
</dbReference>
<dbReference type="PROSITE" id="PS50011">
    <property type="entry name" value="PROTEIN_KINASE_DOM"/>
    <property type="match status" value="1"/>
</dbReference>
<dbReference type="InterPro" id="IPR000719">
    <property type="entry name" value="Prot_kinase_dom"/>
</dbReference>
<dbReference type="GO" id="GO:0004674">
    <property type="term" value="F:protein serine/threonine kinase activity"/>
    <property type="evidence" value="ECO:0007669"/>
    <property type="project" value="UniProtKB-KW"/>
</dbReference>
<keyword evidence="10 19" id="KW-0418">Kinase</keyword>
<evidence type="ECO:0000256" key="11">
    <source>
        <dbReference type="ARBA" id="ARBA00022840"/>
    </source>
</evidence>